<dbReference type="PATRIC" id="fig|547559.17.peg.2272"/>
<dbReference type="Proteomes" id="UP000001879">
    <property type="component" value="Chromosome"/>
</dbReference>
<dbReference type="EMBL" id="AOHS01000037">
    <property type="protein sequence ID" value="ELY29340.1"/>
    <property type="molecule type" value="Genomic_DNA"/>
</dbReference>
<evidence type="ECO:0000313" key="1">
    <source>
        <dbReference type="EMBL" id="ADD05342.1"/>
    </source>
</evidence>
<evidence type="ECO:0008006" key="5">
    <source>
        <dbReference type="Google" id="ProtNLM"/>
    </source>
</evidence>
<reference evidence="2 4" key="3">
    <citation type="journal article" date="2014" name="PLoS Genet.">
        <title>Phylogenetically driven sequencing of extremely halophilic archaea reveals strategies for static and dynamic osmo-response.</title>
        <authorList>
            <person name="Becker E.A."/>
            <person name="Seitzer P.M."/>
            <person name="Tritt A."/>
            <person name="Larsen D."/>
            <person name="Krusor M."/>
            <person name="Yao A.I."/>
            <person name="Wu D."/>
            <person name="Madern D."/>
            <person name="Eisen J.A."/>
            <person name="Darling A.E."/>
            <person name="Facciotti M.T."/>
        </authorList>
    </citation>
    <scope>NUCLEOTIDE SEQUENCE [LARGE SCALE GENOMIC DNA]</scope>
    <source>
        <strain evidence="4">ATCC 43099 / DSM 3394 / CCM 3739 / CIP 104546 / IAM 13178 / JCM 8861 / NBRC 102185 / NCIMB 2190 / MS3</strain>
        <strain evidence="2">MS-3</strain>
    </source>
</reference>
<keyword evidence="3" id="KW-1185">Reference proteome</keyword>
<dbReference type="HOGENOM" id="CLU_168726_0_0_2"/>
<dbReference type="RefSeq" id="WP_004267670.1">
    <property type="nucleotide sequence ID" value="NC_013922.1"/>
</dbReference>
<dbReference type="GeneID" id="8824608"/>
<evidence type="ECO:0000313" key="3">
    <source>
        <dbReference type="Proteomes" id="UP000001879"/>
    </source>
</evidence>
<name>D3SUT4_NATMM</name>
<dbReference type="KEGG" id="nmg:Nmag_1768"/>
<dbReference type="AlphaFoldDB" id="D3SUT4"/>
<dbReference type="PaxDb" id="547559-Nmag_1768"/>
<dbReference type="eggNOG" id="arCOG11487">
    <property type="taxonomic scope" value="Archaea"/>
</dbReference>
<accession>D3SUT4</accession>
<reference evidence="1" key="4">
    <citation type="submission" date="2016-09" db="EMBL/GenBank/DDBJ databases">
        <authorList>
            <person name="Pfeiffer F."/>
        </authorList>
    </citation>
    <scope>NUCLEOTIDE SEQUENCE</scope>
    <source>
        <strain evidence="1">ATCC 43099</strain>
    </source>
</reference>
<proteinExistence type="predicted"/>
<reference evidence="3" key="1">
    <citation type="submission" date="2010-02" db="EMBL/GenBank/DDBJ databases">
        <title>Complete sequence of chromosome of Natrialba magadii ATCC 43099.</title>
        <authorList>
            <consortium name="US DOE Joint Genome Institute"/>
            <person name="Lucas S."/>
            <person name="Copeland A."/>
            <person name="Lapidus A."/>
            <person name="Cheng J.-F."/>
            <person name="Bruce D."/>
            <person name="Goodwin L."/>
            <person name="Pitluck S."/>
            <person name="Davenport K."/>
            <person name="Saunders E."/>
            <person name="Detter J.C."/>
            <person name="Han C."/>
            <person name="Tapia R."/>
            <person name="Land M."/>
            <person name="Hauser L."/>
            <person name="Kyrpides N."/>
            <person name="Mikhailova N."/>
            <person name="De Castro R.E."/>
            <person name="Maupin-Furlow J.A."/>
            <person name="Woyke T."/>
        </authorList>
    </citation>
    <scope>NUCLEOTIDE SEQUENCE [LARGE SCALE GENOMIC DNA]</scope>
    <source>
        <strain evidence="3">ATCC 43099 / DSM 3394 / CCM 3739 / CIP 104546 / IAM 13178 / JCM 8861 / NBRC 102185 / NCIMB 2190 / MS3</strain>
    </source>
</reference>
<protein>
    <recommendedName>
        <fullName evidence="5">Secreted glycoprotein</fullName>
    </recommendedName>
</protein>
<evidence type="ECO:0000313" key="2">
    <source>
        <dbReference type="EMBL" id="ELY29340.1"/>
    </source>
</evidence>
<gene>
    <name evidence="1" type="ordered locus">Nmag_1768</name>
    <name evidence="2" type="ORF">C500_11500</name>
</gene>
<evidence type="ECO:0000313" key="4">
    <source>
        <dbReference type="Proteomes" id="UP000011543"/>
    </source>
</evidence>
<organism evidence="1 3">
    <name type="scientific">Natrialba magadii (strain ATCC 43099 / DSM 3394 / CCM 3739 / CIP 104546 / IAM 13178 / JCM 8861 / NBRC 102185 / NCIMB 2190 / MS3)</name>
    <name type="common">Natronobacterium magadii</name>
    <dbReference type="NCBI Taxonomy" id="547559"/>
    <lineage>
        <taxon>Archaea</taxon>
        <taxon>Methanobacteriati</taxon>
        <taxon>Methanobacteriota</taxon>
        <taxon>Stenosarchaea group</taxon>
        <taxon>Halobacteria</taxon>
        <taxon>Halobacteriales</taxon>
        <taxon>Natrialbaceae</taxon>
        <taxon>Natrialba</taxon>
    </lineage>
</organism>
<dbReference type="EMBL" id="CP001932">
    <property type="protein sequence ID" value="ADD05342.1"/>
    <property type="molecule type" value="Genomic_DNA"/>
</dbReference>
<reference evidence="1 3" key="2">
    <citation type="journal article" date="2012" name="BMC Genomics">
        <title>A comparative genomics perspective on the genetic content of the alkaliphilic haloarchaeon Natrialba magadii ATCC 43099T.</title>
        <authorList>
            <person name="Siddaramappa S."/>
            <person name="Challacombe J.F."/>
            <person name="Decastro R.E."/>
            <person name="Pfeiffer F."/>
            <person name="Sastre D.E."/>
            <person name="Gimenez M.I."/>
            <person name="Paggi R.A."/>
            <person name="Detter J.C."/>
            <person name="Davenport K.W."/>
            <person name="Goodwin L.A."/>
            <person name="Kyrpides N."/>
            <person name="Tapia R."/>
            <person name="Pitluck S."/>
            <person name="Lucas S."/>
            <person name="Woyke T."/>
            <person name="Maupin-Furlow J.A."/>
        </authorList>
    </citation>
    <scope>NUCLEOTIDE SEQUENCE [LARGE SCALE GENOMIC DNA]</scope>
    <source>
        <strain evidence="1">ATCC 43099</strain>
        <strain evidence="3">ATCC 43099 / DSM 3394 / CCM 3739 / CIP 104546 / IAM 13178 / JCM 8861 / NBRC 102185 / NCIMB 2190 / MS3</strain>
    </source>
</reference>
<dbReference type="OrthoDB" id="166436at2157"/>
<sequence>MNRRSVLALFATVPLAGCSSLLGGGVDASLGEDEIVEFDSDAGSELTVTVEVEEVFSLDSDVDHEREGVGFRLDHTENGIVETRTVEDEETFEVTVEDDGTHAVMLIGGEGHVTIE</sequence>
<dbReference type="Proteomes" id="UP000011543">
    <property type="component" value="Unassembled WGS sequence"/>
</dbReference>